<dbReference type="Proteomes" id="UP001320420">
    <property type="component" value="Unassembled WGS sequence"/>
</dbReference>
<dbReference type="GO" id="GO:0050661">
    <property type="term" value="F:NADP binding"/>
    <property type="evidence" value="ECO:0007669"/>
    <property type="project" value="InterPro"/>
</dbReference>
<evidence type="ECO:0000313" key="4">
    <source>
        <dbReference type="Proteomes" id="UP001320420"/>
    </source>
</evidence>
<dbReference type="Pfam" id="PF00724">
    <property type="entry name" value="Oxidored_FMN"/>
    <property type="match status" value="1"/>
</dbReference>
<sequence>MSSSTSSLVNKAAPGAPYFTPAQEPPAGTALAGDAAPAPASTPTPTLFQPLQIRAMALQNRFAVSPMCQYSAADGHVTDWHFAHLSQFFLRGVALTIVEATAVTANGRITPEDSGLWKDSQKEPLRRIVDFAHSQGQKMGIQLAHAGRKASTVAPWLRAAHAAEPWLSAESFLAAPENGGWADNVWGPSAIPFADGYATPKAMTAEDIAGFVRSFAEAARRAVDVGFDCIEIHGAHGYLLSEFLSPLSNRRTDRYGGSFENRTRLLFEVIAAVRAVVPASFPLLLRVSATEWMEHAAGTVGASWDLEQTIRLAKLLPDAGVDLLDVSSGGNHPDQKIELHPYHQVNLAGRIREELRKEGKKLLIGAVGLITTAEMARSIVQEGKDQAAAGSGSGSGSGAGAASQDTAVEVAEESGPTTQADLVLIGRQLLREPEFVLRCAQNLGVDVKWPNQYHRAHWRKGEKL</sequence>
<accession>A0AAN9V3N2</accession>
<dbReference type="GO" id="GO:0010181">
    <property type="term" value="F:FMN binding"/>
    <property type="evidence" value="ECO:0007669"/>
    <property type="project" value="InterPro"/>
</dbReference>
<reference evidence="3 4" key="1">
    <citation type="submission" date="2024-02" db="EMBL/GenBank/DDBJ databases">
        <title>De novo assembly and annotation of 12 fungi associated with fruit tree decline syndrome in Ontario, Canada.</title>
        <authorList>
            <person name="Sulman M."/>
            <person name="Ellouze W."/>
            <person name="Ilyukhin E."/>
        </authorList>
    </citation>
    <scope>NUCLEOTIDE SEQUENCE [LARGE SCALE GENOMIC DNA]</scope>
    <source>
        <strain evidence="3 4">M11/M66-122</strain>
    </source>
</reference>
<name>A0AAN9V3N2_9PEZI</name>
<protein>
    <submittedName>
        <fullName evidence="3">NADH-dependent flavin oxidoreductase</fullName>
    </submittedName>
</protein>
<evidence type="ECO:0000259" key="2">
    <source>
        <dbReference type="Pfam" id="PF00724"/>
    </source>
</evidence>
<dbReference type="Gene3D" id="3.20.20.70">
    <property type="entry name" value="Aldolase class I"/>
    <property type="match status" value="1"/>
</dbReference>
<keyword evidence="4" id="KW-1185">Reference proteome</keyword>
<feature type="region of interest" description="Disordered" evidence="1">
    <location>
        <begin position="16"/>
        <end position="46"/>
    </location>
</feature>
<dbReference type="EMBL" id="JAKJXP020000001">
    <property type="protein sequence ID" value="KAK7757807.1"/>
    <property type="molecule type" value="Genomic_DNA"/>
</dbReference>
<dbReference type="InterPro" id="IPR013785">
    <property type="entry name" value="Aldolase_TIM"/>
</dbReference>
<dbReference type="GO" id="GO:0003959">
    <property type="term" value="F:NADPH dehydrogenase activity"/>
    <property type="evidence" value="ECO:0007669"/>
    <property type="project" value="InterPro"/>
</dbReference>
<gene>
    <name evidence="3" type="primary">OYE32_1</name>
    <name evidence="3" type="ORF">SLS62_000185</name>
</gene>
<evidence type="ECO:0000256" key="1">
    <source>
        <dbReference type="SAM" id="MobiDB-lite"/>
    </source>
</evidence>
<feature type="region of interest" description="Disordered" evidence="1">
    <location>
        <begin position="386"/>
        <end position="414"/>
    </location>
</feature>
<evidence type="ECO:0000313" key="3">
    <source>
        <dbReference type="EMBL" id="KAK7757807.1"/>
    </source>
</evidence>
<dbReference type="InterPro" id="IPR001155">
    <property type="entry name" value="OxRdtase_FMN_N"/>
</dbReference>
<comment type="caution">
    <text evidence="3">The sequence shown here is derived from an EMBL/GenBank/DDBJ whole genome shotgun (WGS) entry which is preliminary data.</text>
</comment>
<dbReference type="PANTHER" id="PTHR43303">
    <property type="entry name" value="NADPH DEHYDROGENASE C23G7.10C-RELATED"/>
    <property type="match status" value="1"/>
</dbReference>
<dbReference type="InterPro" id="IPR044152">
    <property type="entry name" value="YqjM-like"/>
</dbReference>
<feature type="compositionally biased region" description="Low complexity" evidence="1">
    <location>
        <begin position="25"/>
        <end position="46"/>
    </location>
</feature>
<dbReference type="SUPFAM" id="SSF51395">
    <property type="entry name" value="FMN-linked oxidoreductases"/>
    <property type="match status" value="2"/>
</dbReference>
<dbReference type="CDD" id="cd02932">
    <property type="entry name" value="OYE_YqiM_FMN"/>
    <property type="match status" value="1"/>
</dbReference>
<proteinExistence type="predicted"/>
<organism evidence="3 4">
    <name type="scientific">Diatrype stigma</name>
    <dbReference type="NCBI Taxonomy" id="117547"/>
    <lineage>
        <taxon>Eukaryota</taxon>
        <taxon>Fungi</taxon>
        <taxon>Dikarya</taxon>
        <taxon>Ascomycota</taxon>
        <taxon>Pezizomycotina</taxon>
        <taxon>Sordariomycetes</taxon>
        <taxon>Xylariomycetidae</taxon>
        <taxon>Xylariales</taxon>
        <taxon>Diatrypaceae</taxon>
        <taxon>Diatrype</taxon>
    </lineage>
</organism>
<feature type="domain" description="NADH:flavin oxidoreductase/NADH oxidase N-terminal" evidence="2">
    <location>
        <begin position="47"/>
        <end position="384"/>
    </location>
</feature>
<dbReference type="AlphaFoldDB" id="A0AAN9V3N2"/>
<dbReference type="PANTHER" id="PTHR43303:SF2">
    <property type="entry name" value="INDOLEAMINE 2,3-DIOXYGENASE PYRROLE 2,3-DIOXYGENASE (AFU_ORTHOLOGUE AFUA_5G01450"/>
    <property type="match status" value="1"/>
</dbReference>